<dbReference type="PRINTS" id="PR00465">
    <property type="entry name" value="EP450IV"/>
</dbReference>
<evidence type="ECO:0000256" key="9">
    <source>
        <dbReference type="RuleBase" id="RU000461"/>
    </source>
</evidence>
<comment type="cofactor">
    <cofactor evidence="1 8">
        <name>heme</name>
        <dbReference type="ChEBI" id="CHEBI:30413"/>
    </cofactor>
</comment>
<evidence type="ECO:0000256" key="7">
    <source>
        <dbReference type="ARBA" id="ARBA00023033"/>
    </source>
</evidence>
<dbReference type="AlphaFoldDB" id="A0AAE0X7E1"/>
<reference evidence="10" key="2">
    <citation type="submission" date="2023-06" db="EMBL/GenBank/DDBJ databases">
        <authorList>
            <consortium name="Lawrence Berkeley National Laboratory"/>
            <person name="Haridas S."/>
            <person name="Hensen N."/>
            <person name="Bonometti L."/>
            <person name="Westerberg I."/>
            <person name="Brannstrom I.O."/>
            <person name="Guillou S."/>
            <person name="Cros-Aarteil S."/>
            <person name="Calhoun S."/>
            <person name="Kuo A."/>
            <person name="Mondo S."/>
            <person name="Pangilinan J."/>
            <person name="Riley R."/>
            <person name="Labutti K."/>
            <person name="Andreopoulos B."/>
            <person name="Lipzen A."/>
            <person name="Chen C."/>
            <person name="Yanf M."/>
            <person name="Daum C."/>
            <person name="Ng V."/>
            <person name="Clum A."/>
            <person name="Steindorff A."/>
            <person name="Ohm R."/>
            <person name="Martin F."/>
            <person name="Silar P."/>
            <person name="Natvig D."/>
            <person name="Lalanne C."/>
            <person name="Gautier V."/>
            <person name="Ament-Velasquez S.L."/>
            <person name="Kruys A."/>
            <person name="Hutchinson M.I."/>
            <person name="Powell A.J."/>
            <person name="Barry K."/>
            <person name="Miller A.N."/>
            <person name="Grigoriev I.V."/>
            <person name="Debuchy R."/>
            <person name="Gladieux P."/>
            <person name="Thoren M.H."/>
            <person name="Johannesson H."/>
        </authorList>
    </citation>
    <scope>NUCLEOTIDE SEQUENCE</scope>
    <source>
        <strain evidence="10">CBS 314.62</strain>
    </source>
</reference>
<keyword evidence="11" id="KW-1185">Reference proteome</keyword>
<keyword evidence="6 8" id="KW-0408">Iron</keyword>
<sequence length="552" mass="60971">MPLLDSTLITPLLILAATAVWAHKLFRAHQFRQFALQHGCEPPPHSASQLPWGLDLTWRMVRLTNADADIMETIFQPGFARFGWTFSSTGLLGERVVLTADPANTRAILSTQFNDFLAGADRIDNVGFVVGRCIFTVDGPFWERSRALFRPHFARAEINDLEATERAVQDLFMAVDASRQLEGEGGDDAVWTPAIDLQKLFLRFTLDTGTGFFFGANVKSQLAAIPGDKGVLDETTRLAADSAGDDGLTFSEAYSVAFKEIARRARLSSLSWLADLFPGDAPRAVRYLERFIDRLVDDAQLQNMLDTITAPAETGKAETKKPSFLQALVQTTPDRIEVRDQAHFMLAASRDTTASLLSWLFLLLAKHPAQLARLRAAITADFGTATDSTAGTITAQALKKCAYLQWAMAETLRLHPPGALNGRIAAHDTTLPTGGGRDGTRPIAIRKGQTVTIVPYTMHRRRDLFGEDAAEFRPERWEGKKVDWGYVPFSGGPRACLGKEYALAEAGYLTVRLLQRFDRVEPVDDLIDMPQKVTVTLQPSKGVNVRLRRAVV</sequence>
<comment type="similarity">
    <text evidence="2 9">Belongs to the cytochrome P450 family.</text>
</comment>
<dbReference type="InterPro" id="IPR001128">
    <property type="entry name" value="Cyt_P450"/>
</dbReference>
<feature type="binding site" description="axial binding residue" evidence="8">
    <location>
        <position position="496"/>
    </location>
    <ligand>
        <name>heme</name>
        <dbReference type="ChEBI" id="CHEBI:30413"/>
    </ligand>
    <ligandPart>
        <name>Fe</name>
        <dbReference type="ChEBI" id="CHEBI:18248"/>
    </ligandPart>
</feature>
<dbReference type="PANTHER" id="PTHR24287">
    <property type="entry name" value="P450, PUTATIVE (EUROFUNG)-RELATED"/>
    <property type="match status" value="1"/>
</dbReference>
<evidence type="ECO:0000256" key="1">
    <source>
        <dbReference type="ARBA" id="ARBA00001971"/>
    </source>
</evidence>
<keyword evidence="4 8" id="KW-0479">Metal-binding</keyword>
<protein>
    <submittedName>
        <fullName evidence="10">Cytochrome P450</fullName>
    </submittedName>
</protein>
<dbReference type="InterPro" id="IPR002403">
    <property type="entry name" value="Cyt_P450_E_grp-IV"/>
</dbReference>
<dbReference type="PRINTS" id="PR00385">
    <property type="entry name" value="P450"/>
</dbReference>
<dbReference type="GO" id="GO:0016705">
    <property type="term" value="F:oxidoreductase activity, acting on paired donors, with incorporation or reduction of molecular oxygen"/>
    <property type="evidence" value="ECO:0007669"/>
    <property type="project" value="InterPro"/>
</dbReference>
<dbReference type="SUPFAM" id="SSF48264">
    <property type="entry name" value="Cytochrome P450"/>
    <property type="match status" value="1"/>
</dbReference>
<evidence type="ECO:0000256" key="2">
    <source>
        <dbReference type="ARBA" id="ARBA00010617"/>
    </source>
</evidence>
<evidence type="ECO:0000313" key="10">
    <source>
        <dbReference type="EMBL" id="KAK3687417.1"/>
    </source>
</evidence>
<dbReference type="InterPro" id="IPR017972">
    <property type="entry name" value="Cyt_P450_CS"/>
</dbReference>
<name>A0AAE0X7E1_9PEZI</name>
<keyword evidence="7 9" id="KW-0503">Monooxygenase</keyword>
<keyword evidence="5 9" id="KW-0560">Oxidoreductase</keyword>
<dbReference type="InterPro" id="IPR036396">
    <property type="entry name" value="Cyt_P450_sf"/>
</dbReference>
<dbReference type="Proteomes" id="UP001270362">
    <property type="component" value="Unassembled WGS sequence"/>
</dbReference>
<dbReference type="Pfam" id="PF00067">
    <property type="entry name" value="p450"/>
    <property type="match status" value="1"/>
</dbReference>
<evidence type="ECO:0000256" key="4">
    <source>
        <dbReference type="ARBA" id="ARBA00022723"/>
    </source>
</evidence>
<organism evidence="10 11">
    <name type="scientific">Podospora appendiculata</name>
    <dbReference type="NCBI Taxonomy" id="314037"/>
    <lineage>
        <taxon>Eukaryota</taxon>
        <taxon>Fungi</taxon>
        <taxon>Dikarya</taxon>
        <taxon>Ascomycota</taxon>
        <taxon>Pezizomycotina</taxon>
        <taxon>Sordariomycetes</taxon>
        <taxon>Sordariomycetidae</taxon>
        <taxon>Sordariales</taxon>
        <taxon>Podosporaceae</taxon>
        <taxon>Podospora</taxon>
    </lineage>
</organism>
<accession>A0AAE0X7E1</accession>
<dbReference type="GO" id="GO:0004497">
    <property type="term" value="F:monooxygenase activity"/>
    <property type="evidence" value="ECO:0007669"/>
    <property type="project" value="UniProtKB-KW"/>
</dbReference>
<evidence type="ECO:0000256" key="6">
    <source>
        <dbReference type="ARBA" id="ARBA00023004"/>
    </source>
</evidence>
<evidence type="ECO:0000256" key="3">
    <source>
        <dbReference type="ARBA" id="ARBA00022617"/>
    </source>
</evidence>
<proteinExistence type="inferred from homology"/>
<dbReference type="Gene3D" id="1.10.630.10">
    <property type="entry name" value="Cytochrome P450"/>
    <property type="match status" value="1"/>
</dbReference>
<evidence type="ECO:0000256" key="5">
    <source>
        <dbReference type="ARBA" id="ARBA00023002"/>
    </source>
</evidence>
<dbReference type="GO" id="GO:0020037">
    <property type="term" value="F:heme binding"/>
    <property type="evidence" value="ECO:0007669"/>
    <property type="project" value="InterPro"/>
</dbReference>
<dbReference type="InterPro" id="IPR047146">
    <property type="entry name" value="Cyt_P450_E_CYP52_fungi"/>
</dbReference>
<dbReference type="GO" id="GO:0005506">
    <property type="term" value="F:iron ion binding"/>
    <property type="evidence" value="ECO:0007669"/>
    <property type="project" value="InterPro"/>
</dbReference>
<dbReference type="PROSITE" id="PS00086">
    <property type="entry name" value="CYTOCHROME_P450"/>
    <property type="match status" value="1"/>
</dbReference>
<keyword evidence="3 8" id="KW-0349">Heme</keyword>
<dbReference type="EMBL" id="JAULSO010000002">
    <property type="protein sequence ID" value="KAK3687417.1"/>
    <property type="molecule type" value="Genomic_DNA"/>
</dbReference>
<comment type="caution">
    <text evidence="10">The sequence shown here is derived from an EMBL/GenBank/DDBJ whole genome shotgun (WGS) entry which is preliminary data.</text>
</comment>
<gene>
    <name evidence="10" type="ORF">B0T22DRAFT_527257</name>
</gene>
<evidence type="ECO:0000256" key="8">
    <source>
        <dbReference type="PIRSR" id="PIRSR602403-1"/>
    </source>
</evidence>
<dbReference type="PANTHER" id="PTHR24287:SF1">
    <property type="entry name" value="P450, PUTATIVE (EUROFUNG)-RELATED"/>
    <property type="match status" value="1"/>
</dbReference>
<evidence type="ECO:0000313" key="11">
    <source>
        <dbReference type="Proteomes" id="UP001270362"/>
    </source>
</evidence>
<reference evidence="10" key="1">
    <citation type="journal article" date="2023" name="Mol. Phylogenet. Evol.">
        <title>Genome-scale phylogeny and comparative genomics of the fungal order Sordariales.</title>
        <authorList>
            <person name="Hensen N."/>
            <person name="Bonometti L."/>
            <person name="Westerberg I."/>
            <person name="Brannstrom I.O."/>
            <person name="Guillou S."/>
            <person name="Cros-Aarteil S."/>
            <person name="Calhoun S."/>
            <person name="Haridas S."/>
            <person name="Kuo A."/>
            <person name="Mondo S."/>
            <person name="Pangilinan J."/>
            <person name="Riley R."/>
            <person name="LaButti K."/>
            <person name="Andreopoulos B."/>
            <person name="Lipzen A."/>
            <person name="Chen C."/>
            <person name="Yan M."/>
            <person name="Daum C."/>
            <person name="Ng V."/>
            <person name="Clum A."/>
            <person name="Steindorff A."/>
            <person name="Ohm R.A."/>
            <person name="Martin F."/>
            <person name="Silar P."/>
            <person name="Natvig D.O."/>
            <person name="Lalanne C."/>
            <person name="Gautier V."/>
            <person name="Ament-Velasquez S.L."/>
            <person name="Kruys A."/>
            <person name="Hutchinson M.I."/>
            <person name="Powell A.J."/>
            <person name="Barry K."/>
            <person name="Miller A.N."/>
            <person name="Grigoriev I.V."/>
            <person name="Debuchy R."/>
            <person name="Gladieux P."/>
            <person name="Hiltunen Thoren M."/>
            <person name="Johannesson H."/>
        </authorList>
    </citation>
    <scope>NUCLEOTIDE SEQUENCE</scope>
    <source>
        <strain evidence="10">CBS 314.62</strain>
    </source>
</reference>